<evidence type="ECO:0000313" key="1">
    <source>
        <dbReference type="EMBL" id="SDF87413.1"/>
    </source>
</evidence>
<dbReference type="AlphaFoldDB" id="A0A1G7PMF4"/>
<accession>A0A1G7PMF4</accession>
<dbReference type="EMBL" id="FNCJ01000001">
    <property type="protein sequence ID" value="SDF87413.1"/>
    <property type="molecule type" value="Genomic_DNA"/>
</dbReference>
<dbReference type="Proteomes" id="UP000199706">
    <property type="component" value="Unassembled WGS sequence"/>
</dbReference>
<protein>
    <submittedName>
        <fullName evidence="1">Uncharacterized protein</fullName>
    </submittedName>
</protein>
<sequence>MTESMLAISMAAILIVFGTAIRATHINRDRLIKWFEKHNIR</sequence>
<organism evidence="1 2">
    <name type="scientific">Paraburkholderia phenazinium</name>
    <dbReference type="NCBI Taxonomy" id="60549"/>
    <lineage>
        <taxon>Bacteria</taxon>
        <taxon>Pseudomonadati</taxon>
        <taxon>Pseudomonadota</taxon>
        <taxon>Betaproteobacteria</taxon>
        <taxon>Burkholderiales</taxon>
        <taxon>Burkholderiaceae</taxon>
        <taxon>Paraburkholderia</taxon>
    </lineage>
</organism>
<evidence type="ECO:0000313" key="2">
    <source>
        <dbReference type="Proteomes" id="UP000199706"/>
    </source>
</evidence>
<dbReference type="RefSeq" id="WP_279607874.1">
    <property type="nucleotide sequence ID" value="NZ_CADERL010000001.1"/>
</dbReference>
<proteinExistence type="predicted"/>
<reference evidence="1 2" key="1">
    <citation type="submission" date="2016-10" db="EMBL/GenBank/DDBJ databases">
        <authorList>
            <person name="de Groot N.N."/>
        </authorList>
    </citation>
    <scope>NUCLEOTIDE SEQUENCE [LARGE SCALE GENOMIC DNA]</scope>
    <source>
        <strain evidence="1 2">LMG 2247</strain>
    </source>
</reference>
<gene>
    <name evidence="1" type="ORF">SAMN05216466_101368</name>
</gene>
<name>A0A1G7PMF4_9BURK</name>